<keyword evidence="2" id="KW-1185">Reference proteome</keyword>
<dbReference type="Proteomes" id="UP000789570">
    <property type="component" value="Unassembled WGS sequence"/>
</dbReference>
<dbReference type="OrthoDB" id="2349603at2759"/>
<proteinExistence type="predicted"/>
<sequence>EVTDKLHNAKYWKRPLSEWNLNTYEQFYAEQHPKESKESFRRVLGKEIEVLKKHLKRNSKEGLKLSDLKSQLKVSIFIRFQECRDIDENSKDVLRSGLLILEEKSAMCLPYGRSLLTHTVQGTRKENFPPKRSNVVIEEAEGERASKRKRTHCQSCNVFDKNEIIKNMLQESKNEWLVCNINVTKKFHEYQQKALEKLHSTGLTWHDTYEILALSSIMVLDQCCPYSNFTNEEWQMIIETNPYTIREPVLSTPVSNAFHEAVIKHLSGQDSYMHPDETLLSRASSRTFNELRENVPNIAPRTMSEQEHCSKFLHPFINPIFLRRNKDYEVRLDRSVKGTKLRPDLSCTVDGISVLNSEIKPLGCGPLNQKKDIVKSHLQAGKTINQFLSLKGGPEESAIFLNCGDIVQTYIMDLQYDGIYRSWAYLKSKLVIDELSLPLVESNFAHFVALEGANHTASTNSLCAQYSRFLSDQGYCRVCLEFLACNRTQNTACTIY</sequence>
<comment type="caution">
    <text evidence="1">The sequence shown here is derived from an EMBL/GenBank/DDBJ whole genome shotgun (WGS) entry which is preliminary data.</text>
</comment>
<gene>
    <name evidence="1" type="ORF">FCALED_LOCUS11121</name>
</gene>
<organism evidence="1 2">
    <name type="scientific">Funneliformis caledonium</name>
    <dbReference type="NCBI Taxonomy" id="1117310"/>
    <lineage>
        <taxon>Eukaryota</taxon>
        <taxon>Fungi</taxon>
        <taxon>Fungi incertae sedis</taxon>
        <taxon>Mucoromycota</taxon>
        <taxon>Glomeromycotina</taxon>
        <taxon>Glomeromycetes</taxon>
        <taxon>Glomerales</taxon>
        <taxon>Glomeraceae</taxon>
        <taxon>Funneliformis</taxon>
    </lineage>
</organism>
<dbReference type="EMBL" id="CAJVPQ010004468">
    <property type="protein sequence ID" value="CAG8652086.1"/>
    <property type="molecule type" value="Genomic_DNA"/>
</dbReference>
<dbReference type="AlphaFoldDB" id="A0A9N9DWU6"/>
<reference evidence="1" key="1">
    <citation type="submission" date="2021-06" db="EMBL/GenBank/DDBJ databases">
        <authorList>
            <person name="Kallberg Y."/>
            <person name="Tangrot J."/>
            <person name="Rosling A."/>
        </authorList>
    </citation>
    <scope>NUCLEOTIDE SEQUENCE</scope>
    <source>
        <strain evidence="1">UK204</strain>
    </source>
</reference>
<protein>
    <submittedName>
        <fullName evidence="1">12043_t:CDS:1</fullName>
    </submittedName>
</protein>
<evidence type="ECO:0000313" key="1">
    <source>
        <dbReference type="EMBL" id="CAG8652086.1"/>
    </source>
</evidence>
<evidence type="ECO:0000313" key="2">
    <source>
        <dbReference type="Proteomes" id="UP000789570"/>
    </source>
</evidence>
<feature type="non-terminal residue" evidence="1">
    <location>
        <position position="496"/>
    </location>
</feature>
<name>A0A9N9DWU6_9GLOM</name>
<accession>A0A9N9DWU6</accession>